<evidence type="ECO:0000313" key="4">
    <source>
        <dbReference type="Proteomes" id="UP000887578"/>
    </source>
</evidence>
<dbReference type="Proteomes" id="UP000887578">
    <property type="component" value="Unplaced"/>
</dbReference>
<feature type="region of interest" description="Disordered" evidence="2">
    <location>
        <begin position="1423"/>
        <end position="1446"/>
    </location>
</feature>
<dbReference type="Gene3D" id="2.60.40.60">
    <property type="entry name" value="Cadherins"/>
    <property type="match status" value="1"/>
</dbReference>
<reference evidence="5" key="1">
    <citation type="submission" date="2022-11" db="UniProtKB">
        <authorList>
            <consortium name="WormBaseParasite"/>
        </authorList>
    </citation>
    <scope>IDENTIFICATION</scope>
</reference>
<dbReference type="PROSITE" id="PS50268">
    <property type="entry name" value="CADHERIN_2"/>
    <property type="match status" value="1"/>
</dbReference>
<organism evidence="4 5">
    <name type="scientific">Panagrolaimus davidi</name>
    <dbReference type="NCBI Taxonomy" id="227884"/>
    <lineage>
        <taxon>Eukaryota</taxon>
        <taxon>Metazoa</taxon>
        <taxon>Ecdysozoa</taxon>
        <taxon>Nematoda</taxon>
        <taxon>Chromadorea</taxon>
        <taxon>Rhabditida</taxon>
        <taxon>Tylenchina</taxon>
        <taxon>Panagrolaimomorpha</taxon>
        <taxon>Panagrolaimoidea</taxon>
        <taxon>Panagrolaimidae</taxon>
        <taxon>Panagrolaimus</taxon>
    </lineage>
</organism>
<proteinExistence type="predicted"/>
<protein>
    <submittedName>
        <fullName evidence="5">Cadherin domain-containing protein</fullName>
    </submittedName>
</protein>
<feature type="domain" description="Cadherin" evidence="3">
    <location>
        <begin position="1242"/>
        <end position="1358"/>
    </location>
</feature>
<dbReference type="CDD" id="cd11304">
    <property type="entry name" value="Cadherin_repeat"/>
    <property type="match status" value="1"/>
</dbReference>
<accession>A0A914QEK2</accession>
<evidence type="ECO:0000256" key="1">
    <source>
        <dbReference type="PROSITE-ProRule" id="PRU00043"/>
    </source>
</evidence>
<evidence type="ECO:0000256" key="2">
    <source>
        <dbReference type="SAM" id="MobiDB-lite"/>
    </source>
</evidence>
<dbReference type="SUPFAM" id="SSF49313">
    <property type="entry name" value="Cadherin-like"/>
    <property type="match status" value="1"/>
</dbReference>
<dbReference type="GO" id="GO:0016020">
    <property type="term" value="C:membrane"/>
    <property type="evidence" value="ECO:0007669"/>
    <property type="project" value="InterPro"/>
</dbReference>
<feature type="compositionally biased region" description="Polar residues" evidence="2">
    <location>
        <begin position="1423"/>
        <end position="1442"/>
    </location>
</feature>
<evidence type="ECO:0000259" key="3">
    <source>
        <dbReference type="PROSITE" id="PS50268"/>
    </source>
</evidence>
<name>A0A914QEK2_9BILA</name>
<keyword evidence="1" id="KW-0106">Calcium</keyword>
<dbReference type="InterPro" id="IPR015919">
    <property type="entry name" value="Cadherin-like_sf"/>
</dbReference>
<dbReference type="InterPro" id="IPR002126">
    <property type="entry name" value="Cadherin-like_dom"/>
</dbReference>
<dbReference type="GO" id="GO:0005509">
    <property type="term" value="F:calcium ion binding"/>
    <property type="evidence" value="ECO:0007669"/>
    <property type="project" value="UniProtKB-UniRule"/>
</dbReference>
<evidence type="ECO:0000313" key="5">
    <source>
        <dbReference type="WBParaSite" id="PDA_v2.g25632.t1"/>
    </source>
</evidence>
<dbReference type="GO" id="GO:0007156">
    <property type="term" value="P:homophilic cell adhesion via plasma membrane adhesion molecules"/>
    <property type="evidence" value="ECO:0007669"/>
    <property type="project" value="InterPro"/>
</dbReference>
<sequence>MPDFENQKTVPILLEILSSSNPNAILESFEISSTSSSSFSHLFYPFSSTKESETYTVRAKHSGKKNDTTNCATWTVKRLQVKPKKQSIKVENGTAVESYFTNAKAINCPNFDVRIIKPADIINVGSINLLKDKATIVFIVSNKTELSKITNVTIAFICDKFSGVTVKQQFLSADNTLADIEIFPKSLEFYTSATNIPQYTMLKIQINSMPYSLDESLISDTNILPFYVAASNPPYLNNPTIYRIGSRIELLLGLSESWHANVGEGILYFPNSKEALIKIPYKIKPAPLNGIELIVTAKGFVTNETNVVDYPLDVTIKNIKGQQLVRRMIYLNVPSAFYPLNSGFYQISIQSFSFNPISEIFHLTPNNNNFEIYLNKKSIHQFVFNGKRIKSETIEGGDPTLPPSPEIIIEPSIFYSSNLNQDLFVNFIFKQSSSKNTTAVIEFGEQKEDSEFFVEKNFTMNEALKASSGYRSQIRISRNVKYVSKIDYLPEYCNIVKQSVPFYYVVDGIGRDFEGSVDFIVDKRVSELDKAFICETESNPAAIPELTSIVYDCAAAKILECRAFYQPIQSCGAPWKLIPDDTISIHVYALFMNLKASCKLSDVDLKTVQALIECISSLDIDCPLAKPVQESETPTTPSPFNSLLTQMKTISSITQSLHGFFPALSTLESQLIDFPNYMADFLHHFELTFPSSDFNNIRSQSWFDSFYSVISDNSELGPAITFSELETFQSWKDGKNLIFRWNETFEELKGEEFELISPESKESRILLIRKLIEKADKLKSLARQFAAKEPFTMLHDILATIFGRVDYMSSNATEECAKAIGFVEPGKLRESEEFEVSIVITNVMDTQVLQNLRFQLEMLHSTPTGNYSFIKYRIGPLFYSGGIPSYLSPQKTLTVSWKIHPVFDRRLTEAIKEQPNVILTFDLNNKRKIQRIRIPEITILPDRHLRVYALAFQDVFPRTSESQPFSLSLHVMNSGFSTLKNLEFVEISPWLMDKQKQGNAHFRINSVSIDSKFVGYLPKISIKEIQSGKTSIISINLTSLGGQSAKFKNCSVSVFVDGQNFPEHFDYKFFYVQEIVSSSTYILSDKEPQNYKANLFYFNPKSSQIRNLHQIQLVEEMPSEEQQESKSYYTILATFERLLSPEEMAEAASVEGLKQTESTIYGRIQYPENLKKGQKLVRVYEIGPGGIRRHLLDLNNTWIAKKGDVSELNFIDPQALPPALASQLSYEFIFAKSEDFNTPYFGQHFYREQIPENMIIQALTVIGKVGAHSPEGSKVNYSLVSQDKTENFVINTKTGEIILVSDSLPSTNQSSLCFNVIVTDSNGRKSAVPYEILLPSTNNNSNLEKQKCAVFQTDTPITYHKFTGDRSKLKRIEFGNITTTTEFPTPNIGEEVTLSTNNEFSEITATTFTLSSEGGEETSATMTSDFETSSINPTSAAATTDKNTGDYYTIQSTPTSETWEQTRITDDDSPATRIILPIQTTNPTRIYTLPTEDYSPELTTTQAVRLRTTPKIIHEIGPDDYPKSTAKSSETVNTVADWYTEDNAMTSDGEVTVGESSATVIVTMPPSTTPSMSFTQFYTLRPTITIPKYFPTPPLFTPNPPTPSPRNTIGNIFINYISTTLPPSVSPLPIATRMSLYTTPFTASTDLLGQVSSSGFMTIEQPVDDMSASMVDTACRLRTTKPIWAVICDMAKTVKVNDGLSTASEGQT</sequence>
<dbReference type="WBParaSite" id="PDA_v2.g25632.t1">
    <property type="protein sequence ID" value="PDA_v2.g25632.t1"/>
    <property type="gene ID" value="PDA_v2.g25632"/>
</dbReference>
<keyword evidence="4" id="KW-1185">Reference proteome</keyword>